<keyword evidence="3" id="KW-1185">Reference proteome</keyword>
<gene>
    <name evidence="2" type="ORF">H4R34_003076</name>
</gene>
<name>A0A9W8EDH4_9FUNG</name>
<accession>A0A9W8EDH4</accession>
<evidence type="ECO:0000313" key="2">
    <source>
        <dbReference type="EMBL" id="KAJ1978789.1"/>
    </source>
</evidence>
<reference evidence="2" key="1">
    <citation type="submission" date="2022-07" db="EMBL/GenBank/DDBJ databases">
        <title>Phylogenomic reconstructions and comparative analyses of Kickxellomycotina fungi.</title>
        <authorList>
            <person name="Reynolds N.K."/>
            <person name="Stajich J.E."/>
            <person name="Barry K."/>
            <person name="Grigoriev I.V."/>
            <person name="Crous P."/>
            <person name="Smith M.E."/>
        </authorList>
    </citation>
    <scope>NUCLEOTIDE SEQUENCE</scope>
    <source>
        <strain evidence="2">RSA 567</strain>
    </source>
</reference>
<sequence length="137" mass="14813">MRSFYGVLFAVAILAVFVAAAPTSSLSTPQQADTLDTALVPPKYLNLRDAAKRGMEAGMNKMAIPVHDKLQPFFSKHAGKPWMLYAQKAMDIGNSGIALGVGGLLGTAWGAMLNAYSGAKYGYNRFRQRLGYRPVDI</sequence>
<evidence type="ECO:0000313" key="3">
    <source>
        <dbReference type="Proteomes" id="UP001151582"/>
    </source>
</evidence>
<feature type="signal peptide" evidence="1">
    <location>
        <begin position="1"/>
        <end position="20"/>
    </location>
</feature>
<dbReference type="EMBL" id="JANBQB010000256">
    <property type="protein sequence ID" value="KAJ1978789.1"/>
    <property type="molecule type" value="Genomic_DNA"/>
</dbReference>
<organism evidence="2 3">
    <name type="scientific">Dimargaris verticillata</name>
    <dbReference type="NCBI Taxonomy" id="2761393"/>
    <lineage>
        <taxon>Eukaryota</taxon>
        <taxon>Fungi</taxon>
        <taxon>Fungi incertae sedis</taxon>
        <taxon>Zoopagomycota</taxon>
        <taxon>Kickxellomycotina</taxon>
        <taxon>Dimargaritomycetes</taxon>
        <taxon>Dimargaritales</taxon>
        <taxon>Dimargaritaceae</taxon>
        <taxon>Dimargaris</taxon>
    </lineage>
</organism>
<keyword evidence="1" id="KW-0732">Signal</keyword>
<dbReference type="AlphaFoldDB" id="A0A9W8EDH4"/>
<feature type="chain" id="PRO_5040818638" evidence="1">
    <location>
        <begin position="21"/>
        <end position="137"/>
    </location>
</feature>
<dbReference type="Proteomes" id="UP001151582">
    <property type="component" value="Unassembled WGS sequence"/>
</dbReference>
<comment type="caution">
    <text evidence="2">The sequence shown here is derived from an EMBL/GenBank/DDBJ whole genome shotgun (WGS) entry which is preliminary data.</text>
</comment>
<evidence type="ECO:0000256" key="1">
    <source>
        <dbReference type="SAM" id="SignalP"/>
    </source>
</evidence>
<proteinExistence type="predicted"/>
<protein>
    <submittedName>
        <fullName evidence="2">Uncharacterized protein</fullName>
    </submittedName>
</protein>